<dbReference type="SUPFAM" id="SSF47384">
    <property type="entry name" value="Homodimeric domain of signal transducing histidine kinase"/>
    <property type="match status" value="1"/>
</dbReference>
<dbReference type="Gene3D" id="3.30.565.10">
    <property type="entry name" value="Histidine kinase-like ATPase, C-terminal domain"/>
    <property type="match status" value="1"/>
</dbReference>
<comment type="subcellular location">
    <subcellularLocation>
        <location evidence="2">Cell membrane</location>
    </subcellularLocation>
</comment>
<dbReference type="PROSITE" id="PS50885">
    <property type="entry name" value="HAMP"/>
    <property type="match status" value="1"/>
</dbReference>
<proteinExistence type="predicted"/>
<dbReference type="PANTHER" id="PTHR45436">
    <property type="entry name" value="SENSOR HISTIDINE KINASE YKOH"/>
    <property type="match status" value="1"/>
</dbReference>
<accession>A0ABV6WW77</accession>
<dbReference type="SUPFAM" id="SSF158472">
    <property type="entry name" value="HAMP domain-like"/>
    <property type="match status" value="1"/>
</dbReference>
<organism evidence="14 15">
    <name type="scientific">Streptacidiphilus alkalitolerans</name>
    <dbReference type="NCBI Taxonomy" id="3342712"/>
    <lineage>
        <taxon>Bacteria</taxon>
        <taxon>Bacillati</taxon>
        <taxon>Actinomycetota</taxon>
        <taxon>Actinomycetes</taxon>
        <taxon>Kitasatosporales</taxon>
        <taxon>Streptomycetaceae</taxon>
        <taxon>Streptacidiphilus</taxon>
    </lineage>
</organism>
<sequence>MNPPPPGSWFQLWPRLRTAWAGRPALTIRTRLTLTYAALFAVGGSLLVLALTTAFYRLIFQPLPDDAVPSRLDPDHDHFIGLSDQIRDAAASHLLRIALILLLAVVATSALVGWWTAGRMLRPIAAITAAARRATDTTLHERLNLPGPADELKELGDTFDQMLERLDAAFVTQRRFVANASHELRTPLALTRTAVEVTLAKPEPTEAQWRTMGQDVAQSTARAQRLIDALLTLARSEQRVTDPVDDDLADVAAEALDQVAARCQERNLDLRTDLAPSPVHGNVALLGIAATNLLENAVKYNREGGLLQVSSGQVSDGPGGGSGGGDWAELTVSNDGPLLDEADPEALFEPFHRGRNTRHSAGDGRSGAQQAGAGLGLSIVRAVARAHGGEVTARARPEGGLTVTLRLPGSP</sequence>
<dbReference type="InterPro" id="IPR003661">
    <property type="entry name" value="HisK_dim/P_dom"/>
</dbReference>
<dbReference type="RefSeq" id="WP_380549703.1">
    <property type="nucleotide sequence ID" value="NZ_JBHEZY010000002.1"/>
</dbReference>
<dbReference type="InterPro" id="IPR003594">
    <property type="entry name" value="HATPase_dom"/>
</dbReference>
<evidence type="ECO:0000256" key="7">
    <source>
        <dbReference type="ARBA" id="ARBA00022777"/>
    </source>
</evidence>
<protein>
    <recommendedName>
        <fullName evidence="3">histidine kinase</fullName>
        <ecNumber evidence="3">2.7.13.3</ecNumber>
    </recommendedName>
</protein>
<dbReference type="Pfam" id="PF00512">
    <property type="entry name" value="HisKA"/>
    <property type="match status" value="1"/>
</dbReference>
<comment type="caution">
    <text evidence="14">The sequence shown here is derived from an EMBL/GenBank/DDBJ whole genome shotgun (WGS) entry which is preliminary data.</text>
</comment>
<keyword evidence="10 11" id="KW-0472">Membrane</keyword>
<dbReference type="Pfam" id="PF00672">
    <property type="entry name" value="HAMP"/>
    <property type="match status" value="1"/>
</dbReference>
<dbReference type="EC" id="2.7.13.3" evidence="3"/>
<feature type="domain" description="Histidine kinase" evidence="12">
    <location>
        <begin position="179"/>
        <end position="411"/>
    </location>
</feature>
<keyword evidence="7 14" id="KW-0418">Kinase</keyword>
<evidence type="ECO:0000256" key="4">
    <source>
        <dbReference type="ARBA" id="ARBA00022553"/>
    </source>
</evidence>
<evidence type="ECO:0000256" key="5">
    <source>
        <dbReference type="ARBA" id="ARBA00022679"/>
    </source>
</evidence>
<evidence type="ECO:0000256" key="6">
    <source>
        <dbReference type="ARBA" id="ARBA00022692"/>
    </source>
</evidence>
<evidence type="ECO:0000259" key="12">
    <source>
        <dbReference type="PROSITE" id="PS50109"/>
    </source>
</evidence>
<dbReference type="InterPro" id="IPR036097">
    <property type="entry name" value="HisK_dim/P_sf"/>
</dbReference>
<reference evidence="14 15" key="1">
    <citation type="submission" date="2024-09" db="EMBL/GenBank/DDBJ databases">
        <authorList>
            <person name="Lee S.D."/>
        </authorList>
    </citation>
    <scope>NUCLEOTIDE SEQUENCE [LARGE SCALE GENOMIC DNA]</scope>
    <source>
        <strain evidence="14 15">N1-3</strain>
    </source>
</reference>
<dbReference type="InterPro" id="IPR003660">
    <property type="entry name" value="HAMP_dom"/>
</dbReference>
<dbReference type="SMART" id="SM00388">
    <property type="entry name" value="HisKA"/>
    <property type="match status" value="1"/>
</dbReference>
<keyword evidence="4" id="KW-0597">Phosphoprotein</keyword>
<dbReference type="InterPro" id="IPR050428">
    <property type="entry name" value="TCS_sensor_his_kinase"/>
</dbReference>
<evidence type="ECO:0000256" key="1">
    <source>
        <dbReference type="ARBA" id="ARBA00000085"/>
    </source>
</evidence>
<evidence type="ECO:0000313" key="15">
    <source>
        <dbReference type="Proteomes" id="UP001592530"/>
    </source>
</evidence>
<dbReference type="CDD" id="cd00082">
    <property type="entry name" value="HisKA"/>
    <property type="match status" value="1"/>
</dbReference>
<evidence type="ECO:0000256" key="3">
    <source>
        <dbReference type="ARBA" id="ARBA00012438"/>
    </source>
</evidence>
<evidence type="ECO:0000259" key="13">
    <source>
        <dbReference type="PROSITE" id="PS50885"/>
    </source>
</evidence>
<dbReference type="SMART" id="SM00387">
    <property type="entry name" value="HATPase_c"/>
    <property type="match status" value="1"/>
</dbReference>
<keyword evidence="8 11" id="KW-1133">Transmembrane helix</keyword>
<name>A0ABV6WW77_9ACTN</name>
<dbReference type="Proteomes" id="UP001592530">
    <property type="component" value="Unassembled WGS sequence"/>
</dbReference>
<feature type="transmembrane region" description="Helical" evidence="11">
    <location>
        <begin position="94"/>
        <end position="115"/>
    </location>
</feature>
<dbReference type="InterPro" id="IPR036890">
    <property type="entry name" value="HATPase_C_sf"/>
</dbReference>
<evidence type="ECO:0000256" key="8">
    <source>
        <dbReference type="ARBA" id="ARBA00022989"/>
    </source>
</evidence>
<evidence type="ECO:0000256" key="9">
    <source>
        <dbReference type="ARBA" id="ARBA00023012"/>
    </source>
</evidence>
<evidence type="ECO:0000256" key="10">
    <source>
        <dbReference type="ARBA" id="ARBA00023136"/>
    </source>
</evidence>
<dbReference type="Gene3D" id="1.10.287.130">
    <property type="match status" value="1"/>
</dbReference>
<keyword evidence="6 11" id="KW-0812">Transmembrane</keyword>
<gene>
    <name evidence="14" type="ORF">ACEZDB_06375</name>
</gene>
<feature type="transmembrane region" description="Helical" evidence="11">
    <location>
        <begin position="34"/>
        <end position="56"/>
    </location>
</feature>
<dbReference type="SMART" id="SM00304">
    <property type="entry name" value="HAMP"/>
    <property type="match status" value="1"/>
</dbReference>
<keyword evidence="5" id="KW-0808">Transferase</keyword>
<dbReference type="Gene3D" id="6.10.340.10">
    <property type="match status" value="1"/>
</dbReference>
<evidence type="ECO:0000313" key="14">
    <source>
        <dbReference type="EMBL" id="MFC1430287.1"/>
    </source>
</evidence>
<dbReference type="Pfam" id="PF02518">
    <property type="entry name" value="HATPase_c"/>
    <property type="match status" value="1"/>
</dbReference>
<evidence type="ECO:0000256" key="2">
    <source>
        <dbReference type="ARBA" id="ARBA00004236"/>
    </source>
</evidence>
<dbReference type="CDD" id="cd00075">
    <property type="entry name" value="HATPase"/>
    <property type="match status" value="1"/>
</dbReference>
<dbReference type="PANTHER" id="PTHR45436:SF5">
    <property type="entry name" value="SENSOR HISTIDINE KINASE TRCS"/>
    <property type="match status" value="1"/>
</dbReference>
<dbReference type="GO" id="GO:0016301">
    <property type="term" value="F:kinase activity"/>
    <property type="evidence" value="ECO:0007669"/>
    <property type="project" value="UniProtKB-KW"/>
</dbReference>
<keyword evidence="9" id="KW-0902">Two-component regulatory system</keyword>
<evidence type="ECO:0000256" key="11">
    <source>
        <dbReference type="SAM" id="Phobius"/>
    </source>
</evidence>
<feature type="domain" description="HAMP" evidence="13">
    <location>
        <begin position="118"/>
        <end position="171"/>
    </location>
</feature>
<dbReference type="PRINTS" id="PR00344">
    <property type="entry name" value="BCTRLSENSOR"/>
</dbReference>
<comment type="catalytic activity">
    <reaction evidence="1">
        <text>ATP + protein L-histidine = ADP + protein N-phospho-L-histidine.</text>
        <dbReference type="EC" id="2.7.13.3"/>
    </reaction>
</comment>
<dbReference type="SUPFAM" id="SSF55874">
    <property type="entry name" value="ATPase domain of HSP90 chaperone/DNA topoisomerase II/histidine kinase"/>
    <property type="match status" value="1"/>
</dbReference>
<dbReference type="InterPro" id="IPR004358">
    <property type="entry name" value="Sig_transdc_His_kin-like_C"/>
</dbReference>
<dbReference type="PROSITE" id="PS50109">
    <property type="entry name" value="HIS_KIN"/>
    <property type="match status" value="1"/>
</dbReference>
<dbReference type="InterPro" id="IPR005467">
    <property type="entry name" value="His_kinase_dom"/>
</dbReference>
<dbReference type="EMBL" id="JBHEZY010000002">
    <property type="protein sequence ID" value="MFC1430287.1"/>
    <property type="molecule type" value="Genomic_DNA"/>
</dbReference>